<evidence type="ECO:0000256" key="14">
    <source>
        <dbReference type="ARBA" id="ARBA00025153"/>
    </source>
</evidence>
<evidence type="ECO:0000256" key="8">
    <source>
        <dbReference type="ARBA" id="ARBA00022857"/>
    </source>
</evidence>
<feature type="binding site" evidence="17">
    <location>
        <position position="375"/>
    </location>
    <ligand>
        <name>(6S)-NADPHX</name>
        <dbReference type="ChEBI" id="CHEBI:64076"/>
    </ligand>
</feature>
<evidence type="ECO:0000259" key="21">
    <source>
        <dbReference type="PROSITE" id="PS51385"/>
    </source>
</evidence>
<dbReference type="InterPro" id="IPR036652">
    <property type="entry name" value="YjeF_N_dom_sf"/>
</dbReference>
<comment type="caution">
    <text evidence="22">The sequence shown here is derived from an EMBL/GenBank/DDBJ whole genome shotgun (WGS) entry which is preliminary data.</text>
</comment>
<dbReference type="Gene3D" id="3.40.50.10260">
    <property type="entry name" value="YjeF N-terminal domain"/>
    <property type="match status" value="1"/>
</dbReference>
<comment type="cofactor">
    <cofactor evidence="17">
        <name>Mg(2+)</name>
        <dbReference type="ChEBI" id="CHEBI:18420"/>
    </cofactor>
</comment>
<evidence type="ECO:0000256" key="11">
    <source>
        <dbReference type="ARBA" id="ARBA00023235"/>
    </source>
</evidence>
<dbReference type="InterPro" id="IPR000631">
    <property type="entry name" value="CARKD"/>
</dbReference>
<comment type="similarity">
    <text evidence="3 19">In the N-terminal section; belongs to the NnrE/AIBP family.</text>
</comment>
<dbReference type="GO" id="GO:0110051">
    <property type="term" value="P:metabolite repair"/>
    <property type="evidence" value="ECO:0007669"/>
    <property type="project" value="TreeGrafter"/>
</dbReference>
<evidence type="ECO:0000256" key="17">
    <source>
        <dbReference type="HAMAP-Rule" id="MF_01965"/>
    </source>
</evidence>
<feature type="domain" description="YjeF C-terminal" evidence="20">
    <location>
        <begin position="225"/>
        <end position="499"/>
    </location>
</feature>
<dbReference type="PROSITE" id="PS51385">
    <property type="entry name" value="YJEF_N"/>
    <property type="match status" value="1"/>
</dbReference>
<sequence>MIILNESQIKAWDAYTISKGLSSLDLMEQAAVSVVEKLDILLGDEDQEVLIICGNGNNGADGLAIARLLVGLEYLVDVFVNLQGEHSTEWKTNYERLLGLDKEYLDIHDSWNPEEFEVSSSGTIIDAMFGTGLTRPLSGLWNEVALWMNEQTNLTISIDMPSGMYVDKSPDGEVVYADLVLTFQCQRLSFMMPESEPYFGEVVVCDIGLSDTFLLENDIRCFELDYYYLIPFLTERSRFSHKGDYGHGLLIAGSLGKAGASILSAGAAMRSGIGLLTAHVPKSLYAIIQPAIPEVMVILDKHDEYFTGLEIPERIAAIGIGPGIGTHKETIEAIAQLLNSTHPVPMVWDADALNILAMRPDLFDKLPEGTIISPHPGEFDRLFGEQEDHFARYKTASLESKKRKINIILKGGVTIVCQSNGVSFFNTRGNPGMATAGSGDVLTGVLLGLLAQGYSPEFASLLGVYVHATAGDIAADDVGYEALIAGDIIEYLGDAFEQLRNEEPEIDETEENG</sequence>
<dbReference type="CDD" id="cd01171">
    <property type="entry name" value="YXKO-related"/>
    <property type="match status" value="1"/>
</dbReference>
<evidence type="ECO:0000256" key="2">
    <source>
        <dbReference type="ARBA" id="ARBA00000909"/>
    </source>
</evidence>
<evidence type="ECO:0000256" key="19">
    <source>
        <dbReference type="PIRNR" id="PIRNR017184"/>
    </source>
</evidence>
<evidence type="ECO:0000259" key="20">
    <source>
        <dbReference type="PROSITE" id="PS51383"/>
    </source>
</evidence>
<evidence type="ECO:0000256" key="4">
    <source>
        <dbReference type="ARBA" id="ARBA00009524"/>
    </source>
</evidence>
<dbReference type="GO" id="GO:0052856">
    <property type="term" value="F:NAD(P)HX epimerase activity"/>
    <property type="evidence" value="ECO:0007669"/>
    <property type="project" value="UniProtKB-UniRule"/>
</dbReference>
<proteinExistence type="inferred from homology"/>
<dbReference type="GO" id="GO:0005524">
    <property type="term" value="F:ATP binding"/>
    <property type="evidence" value="ECO:0007669"/>
    <property type="project" value="UniProtKB-UniRule"/>
</dbReference>
<feature type="binding site" evidence="17">
    <location>
        <position position="323"/>
    </location>
    <ligand>
        <name>(6S)-NADPHX</name>
        <dbReference type="ChEBI" id="CHEBI:64076"/>
    </ligand>
</feature>
<feature type="binding site" evidence="18">
    <location>
        <position position="58"/>
    </location>
    <ligand>
        <name>K(+)</name>
        <dbReference type="ChEBI" id="CHEBI:29103"/>
    </ligand>
</feature>
<evidence type="ECO:0000256" key="6">
    <source>
        <dbReference type="ARBA" id="ARBA00022741"/>
    </source>
</evidence>
<evidence type="ECO:0000256" key="10">
    <source>
        <dbReference type="ARBA" id="ARBA00023027"/>
    </source>
</evidence>
<keyword evidence="11 18" id="KW-0413">Isomerase</keyword>
<comment type="catalytic activity">
    <reaction evidence="1 18 19">
        <text>(6R)-NADHX = (6S)-NADHX</text>
        <dbReference type="Rhea" id="RHEA:32215"/>
        <dbReference type="ChEBI" id="CHEBI:64074"/>
        <dbReference type="ChEBI" id="CHEBI:64075"/>
        <dbReference type="EC" id="5.1.99.6"/>
    </reaction>
</comment>
<feature type="binding site" evidence="17">
    <location>
        <position position="260"/>
    </location>
    <ligand>
        <name>(6S)-NADPHX</name>
        <dbReference type="ChEBI" id="CHEBI:64076"/>
    </ligand>
</feature>
<dbReference type="HAMAP" id="MF_01965">
    <property type="entry name" value="NADHX_dehydratase"/>
    <property type="match status" value="1"/>
</dbReference>
<evidence type="ECO:0000313" key="23">
    <source>
        <dbReference type="Proteomes" id="UP000808337"/>
    </source>
</evidence>
<evidence type="ECO:0000256" key="18">
    <source>
        <dbReference type="HAMAP-Rule" id="MF_01966"/>
    </source>
</evidence>
<dbReference type="Gene3D" id="3.40.1190.20">
    <property type="match status" value="1"/>
</dbReference>
<dbReference type="GO" id="GO:0052855">
    <property type="term" value="F:ADP-dependent NAD(P)H-hydrate dehydratase activity"/>
    <property type="evidence" value="ECO:0007669"/>
    <property type="project" value="UniProtKB-UniRule"/>
</dbReference>
<dbReference type="PANTHER" id="PTHR12592:SF0">
    <property type="entry name" value="ATP-DEPENDENT (S)-NAD(P)H-HYDRATE DEHYDRATASE"/>
    <property type="match status" value="1"/>
</dbReference>
<dbReference type="SUPFAM" id="SSF64153">
    <property type="entry name" value="YjeF N-terminal domain-like"/>
    <property type="match status" value="1"/>
</dbReference>
<feature type="binding site" evidence="18">
    <location>
        <position position="159"/>
    </location>
    <ligand>
        <name>(6S)-NADPHX</name>
        <dbReference type="ChEBI" id="CHEBI:64076"/>
    </ligand>
</feature>
<comment type="function">
    <text evidence="14 19">Bifunctional enzyme that catalyzes the epimerization of the S- and R-forms of NAD(P)HX and the dehydration of the S-form of NAD(P)HX at the expense of ADP, which is converted to AMP. This allows the repair of both epimers of NAD(P)HX, a damaged form of NAD(P)H that is a result of enzymatic or heat-dependent hydration.</text>
</comment>
<evidence type="ECO:0000256" key="15">
    <source>
        <dbReference type="ARBA" id="ARBA00048238"/>
    </source>
</evidence>
<dbReference type="Pfam" id="PF01256">
    <property type="entry name" value="Carb_kinase"/>
    <property type="match status" value="1"/>
</dbReference>
<comment type="caution">
    <text evidence="18">Lacks conserved residue(s) required for the propagation of feature annotation.</text>
</comment>
<keyword evidence="5 18" id="KW-0479">Metal-binding</keyword>
<dbReference type="PROSITE" id="PS51383">
    <property type="entry name" value="YJEF_C_3"/>
    <property type="match status" value="1"/>
</dbReference>
<keyword evidence="13" id="KW-0511">Multifunctional enzyme</keyword>
<keyword evidence="12 17" id="KW-0456">Lyase</keyword>
<dbReference type="InterPro" id="IPR017953">
    <property type="entry name" value="Carbohydrate_kinase_pred_CS"/>
</dbReference>
<evidence type="ECO:0000256" key="7">
    <source>
        <dbReference type="ARBA" id="ARBA00022840"/>
    </source>
</evidence>
<evidence type="ECO:0000256" key="9">
    <source>
        <dbReference type="ARBA" id="ARBA00022958"/>
    </source>
</evidence>
<feature type="binding site" evidence="18">
    <location>
        <begin position="57"/>
        <end position="61"/>
    </location>
    <ligand>
        <name>(6S)-NADPHX</name>
        <dbReference type="ChEBI" id="CHEBI:64076"/>
    </ligand>
</feature>
<comment type="catalytic activity">
    <reaction evidence="2 18 19">
        <text>(6R)-NADPHX = (6S)-NADPHX</text>
        <dbReference type="Rhea" id="RHEA:32227"/>
        <dbReference type="ChEBI" id="CHEBI:64076"/>
        <dbReference type="ChEBI" id="CHEBI:64077"/>
        <dbReference type="EC" id="5.1.99.6"/>
    </reaction>
</comment>
<dbReference type="HAMAP" id="MF_01966">
    <property type="entry name" value="NADHX_epimerase"/>
    <property type="match status" value="1"/>
</dbReference>
<dbReference type="SUPFAM" id="SSF53613">
    <property type="entry name" value="Ribokinase-like"/>
    <property type="match status" value="1"/>
</dbReference>
<comment type="cofactor">
    <cofactor evidence="18 19">
        <name>K(+)</name>
        <dbReference type="ChEBI" id="CHEBI:29103"/>
    </cofactor>
    <text evidence="18 19">Binds 1 potassium ion per subunit.</text>
</comment>
<reference evidence="22 23" key="1">
    <citation type="submission" date="2020-10" db="EMBL/GenBank/DDBJ databases">
        <title>Connecting structure to function with the recovery of over 1000 high-quality activated sludge metagenome-assembled genomes encoding full-length rRNA genes using long-read sequencing.</title>
        <authorList>
            <person name="Singleton C.M."/>
            <person name="Petriglieri F."/>
            <person name="Kristensen J.M."/>
            <person name="Kirkegaard R.H."/>
            <person name="Michaelsen T.Y."/>
            <person name="Andersen M.H."/>
            <person name="Karst S.M."/>
            <person name="Dueholm M.S."/>
            <person name="Nielsen P.H."/>
            <person name="Albertsen M."/>
        </authorList>
    </citation>
    <scope>NUCLEOTIDE SEQUENCE [LARGE SCALE GENOMIC DNA]</scope>
    <source>
        <strain evidence="22">Ribe_18-Q3-R11-54_MAXAC.273</strain>
    </source>
</reference>
<keyword evidence="9 18" id="KW-0630">Potassium</keyword>
<keyword evidence="7 17" id="KW-0067">ATP-binding</keyword>
<comment type="similarity">
    <text evidence="18">Belongs to the NnrE/AIBP family.</text>
</comment>
<comment type="similarity">
    <text evidence="4 19">In the C-terminal section; belongs to the NnrD/CARKD family.</text>
</comment>
<dbReference type="InterPro" id="IPR029056">
    <property type="entry name" value="Ribokinase-like"/>
</dbReference>
<feature type="binding site" evidence="17">
    <location>
        <begin position="410"/>
        <end position="414"/>
    </location>
    <ligand>
        <name>AMP</name>
        <dbReference type="ChEBI" id="CHEBI:456215"/>
    </ligand>
</feature>
<dbReference type="GO" id="GO:0046872">
    <property type="term" value="F:metal ion binding"/>
    <property type="evidence" value="ECO:0007669"/>
    <property type="project" value="UniProtKB-UniRule"/>
</dbReference>
<comment type="function">
    <text evidence="18">Catalyzes the epimerization of the S- and R-forms of NAD(P)HX, a damaged form of NAD(P)H that is a result of enzymatic or heat-dependent hydration. This is a prerequisite for the S-specific NAD(P)H-hydrate dehydratase to allow the repair of both epimers of NAD(P)HX.</text>
</comment>
<comment type="catalytic activity">
    <reaction evidence="15 17 19">
        <text>(6S)-NADHX + ADP = AMP + phosphate + NADH + H(+)</text>
        <dbReference type="Rhea" id="RHEA:32223"/>
        <dbReference type="ChEBI" id="CHEBI:15378"/>
        <dbReference type="ChEBI" id="CHEBI:43474"/>
        <dbReference type="ChEBI" id="CHEBI:57945"/>
        <dbReference type="ChEBI" id="CHEBI:64074"/>
        <dbReference type="ChEBI" id="CHEBI:456215"/>
        <dbReference type="ChEBI" id="CHEBI:456216"/>
        <dbReference type="EC" id="4.2.1.136"/>
    </reaction>
</comment>
<feature type="binding site" evidence="18">
    <location>
        <position position="162"/>
    </location>
    <ligand>
        <name>K(+)</name>
        <dbReference type="ChEBI" id="CHEBI:29103"/>
    </ligand>
</feature>
<dbReference type="InterPro" id="IPR030677">
    <property type="entry name" value="Nnr"/>
</dbReference>
<keyword evidence="10 17" id="KW-0520">NAD</keyword>
<feature type="binding site" evidence="17">
    <location>
        <position position="440"/>
    </location>
    <ligand>
        <name>(6S)-NADPHX</name>
        <dbReference type="ChEBI" id="CHEBI:64076"/>
    </ligand>
</feature>
<feature type="domain" description="YjeF N-terminal" evidence="21">
    <location>
        <begin position="9"/>
        <end position="215"/>
    </location>
</feature>
<dbReference type="PIRSF" id="PIRSF017184">
    <property type="entry name" value="Nnr"/>
    <property type="match status" value="1"/>
</dbReference>
<feature type="binding site" evidence="18">
    <location>
        <position position="126"/>
    </location>
    <ligand>
        <name>K(+)</name>
        <dbReference type="ChEBI" id="CHEBI:29103"/>
    </ligand>
</feature>
<feature type="binding site" evidence="17">
    <location>
        <position position="439"/>
    </location>
    <ligand>
        <name>AMP</name>
        <dbReference type="ChEBI" id="CHEBI:456215"/>
    </ligand>
</feature>
<protein>
    <recommendedName>
        <fullName evidence="19">Bifunctional NAD(P)H-hydrate repair enzyme</fullName>
    </recommendedName>
    <alternativeName>
        <fullName evidence="19">Nicotinamide nucleotide repair protein</fullName>
    </alternativeName>
    <domain>
        <recommendedName>
            <fullName evidence="19">ADP-dependent (S)-NAD(P)H-hydrate dehydratase</fullName>
            <ecNumber evidence="19">4.2.1.136</ecNumber>
        </recommendedName>
        <alternativeName>
            <fullName evidence="19">ADP-dependent NAD(P)HX dehydratase</fullName>
        </alternativeName>
    </domain>
    <domain>
        <recommendedName>
            <fullName evidence="19">NAD(P)H-hydrate epimerase</fullName>
            <ecNumber evidence="19">5.1.99.6</ecNumber>
        </recommendedName>
    </domain>
</protein>
<dbReference type="GO" id="GO:0046496">
    <property type="term" value="P:nicotinamide nucleotide metabolic process"/>
    <property type="evidence" value="ECO:0007669"/>
    <property type="project" value="UniProtKB-UniRule"/>
</dbReference>
<evidence type="ECO:0000256" key="12">
    <source>
        <dbReference type="ARBA" id="ARBA00023239"/>
    </source>
</evidence>
<dbReference type="EC" id="5.1.99.6" evidence="19"/>
<dbReference type="PROSITE" id="PS01050">
    <property type="entry name" value="YJEF_C_2"/>
    <property type="match status" value="1"/>
</dbReference>
<dbReference type="AlphaFoldDB" id="A0A9D7XMG5"/>
<keyword evidence="6 17" id="KW-0547">Nucleotide-binding</keyword>
<comment type="subunit">
    <text evidence="17">Homotetramer.</text>
</comment>
<evidence type="ECO:0000256" key="3">
    <source>
        <dbReference type="ARBA" id="ARBA00006001"/>
    </source>
</evidence>
<dbReference type="NCBIfam" id="TIGR00196">
    <property type="entry name" value="yjeF_cterm"/>
    <property type="match status" value="1"/>
</dbReference>
<dbReference type="EMBL" id="JADKGY010000001">
    <property type="protein sequence ID" value="MBK9981160.1"/>
    <property type="molecule type" value="Genomic_DNA"/>
</dbReference>
<name>A0A9D7XMG5_9BACT</name>
<comment type="function">
    <text evidence="17">Catalyzes the dehydration of the S-form of NAD(P)HX at the expense of ADP, which is converted to AMP. Together with NAD(P)HX epimerase, which catalyzes the epimerization of the S- and R-forms, the enzyme allows the repair of both epimers of NAD(P)HX, a damaged form of NAD(P)H that is a result of enzymatic or heat-dependent hydration.</text>
</comment>
<dbReference type="PANTHER" id="PTHR12592">
    <property type="entry name" value="ATP-DEPENDENT (S)-NAD(P)H-HYDRATE DEHYDRATASE FAMILY MEMBER"/>
    <property type="match status" value="1"/>
</dbReference>
<gene>
    <name evidence="17" type="primary">nnrD</name>
    <name evidence="18" type="synonym">nnrE</name>
    <name evidence="22" type="ORF">IPP15_01820</name>
</gene>
<evidence type="ECO:0000256" key="5">
    <source>
        <dbReference type="ARBA" id="ARBA00022723"/>
    </source>
</evidence>
<evidence type="ECO:0000256" key="1">
    <source>
        <dbReference type="ARBA" id="ARBA00000013"/>
    </source>
</evidence>
<evidence type="ECO:0000313" key="22">
    <source>
        <dbReference type="EMBL" id="MBK9981160.1"/>
    </source>
</evidence>
<dbReference type="Proteomes" id="UP000808337">
    <property type="component" value="Unassembled WGS sequence"/>
</dbReference>
<dbReference type="EC" id="4.2.1.136" evidence="19"/>
<accession>A0A9D7XMG5</accession>
<organism evidence="22 23">
    <name type="scientific">Candidatus Opimibacter skivensis</name>
    <dbReference type="NCBI Taxonomy" id="2982028"/>
    <lineage>
        <taxon>Bacteria</taxon>
        <taxon>Pseudomonadati</taxon>
        <taxon>Bacteroidota</taxon>
        <taxon>Saprospiria</taxon>
        <taxon>Saprospirales</taxon>
        <taxon>Saprospiraceae</taxon>
        <taxon>Candidatus Opimibacter</taxon>
    </lineage>
</organism>
<dbReference type="NCBIfam" id="TIGR00197">
    <property type="entry name" value="yjeF_nterm"/>
    <property type="match status" value="1"/>
</dbReference>
<keyword evidence="8 17" id="KW-0521">NADP</keyword>
<dbReference type="InterPro" id="IPR004443">
    <property type="entry name" value="YjeF_N_dom"/>
</dbReference>
<feature type="binding site" evidence="18">
    <location>
        <begin position="130"/>
        <end position="136"/>
    </location>
    <ligand>
        <name>(6S)-NADPHX</name>
        <dbReference type="ChEBI" id="CHEBI:64076"/>
    </ligand>
</feature>
<evidence type="ECO:0000256" key="16">
    <source>
        <dbReference type="ARBA" id="ARBA00049209"/>
    </source>
</evidence>
<comment type="similarity">
    <text evidence="17">Belongs to the NnrD/CARKD family.</text>
</comment>
<dbReference type="Pfam" id="PF03853">
    <property type="entry name" value="YjeF_N"/>
    <property type="match status" value="1"/>
</dbReference>
<comment type="catalytic activity">
    <reaction evidence="16 17 19">
        <text>(6S)-NADPHX + ADP = AMP + phosphate + NADPH + H(+)</text>
        <dbReference type="Rhea" id="RHEA:32235"/>
        <dbReference type="ChEBI" id="CHEBI:15378"/>
        <dbReference type="ChEBI" id="CHEBI:43474"/>
        <dbReference type="ChEBI" id="CHEBI:57783"/>
        <dbReference type="ChEBI" id="CHEBI:64076"/>
        <dbReference type="ChEBI" id="CHEBI:456215"/>
        <dbReference type="ChEBI" id="CHEBI:456216"/>
        <dbReference type="EC" id="4.2.1.136"/>
    </reaction>
</comment>
<evidence type="ECO:0000256" key="13">
    <source>
        <dbReference type="ARBA" id="ARBA00023268"/>
    </source>
</evidence>